<dbReference type="Pfam" id="PF00087">
    <property type="entry name" value="Toxin_TOLIP"/>
    <property type="match status" value="1"/>
</dbReference>
<dbReference type="SUPFAM" id="SSF57302">
    <property type="entry name" value="Snake toxin-like"/>
    <property type="match status" value="1"/>
</dbReference>
<evidence type="ECO:0000313" key="8">
    <source>
        <dbReference type="Proteomes" id="UP000694850"/>
    </source>
</evidence>
<evidence type="ECO:0000256" key="5">
    <source>
        <dbReference type="ARBA" id="ARBA00023180"/>
    </source>
</evidence>
<dbReference type="GeneID" id="103196742"/>
<name>A0A8B6ZSL1_ORYAF</name>
<dbReference type="OrthoDB" id="9449056at2759"/>
<sequence>MKSALLLLVLLAMAAGPAQALQCHVCINSSNCKKAQTCPANSRFCRTVTTLEPLSGNLVNKDCAESCTPSSTHQGQVSSGSATTQCCQGDLCNESLAGASTLARATLGLVLALGLLALIL</sequence>
<dbReference type="CDD" id="cd23542">
    <property type="entry name" value="TFP_LU_ECD_Ly6D"/>
    <property type="match status" value="1"/>
</dbReference>
<evidence type="ECO:0000256" key="6">
    <source>
        <dbReference type="SAM" id="SignalP"/>
    </source>
</evidence>
<feature type="signal peptide" evidence="6">
    <location>
        <begin position="1"/>
        <end position="20"/>
    </location>
</feature>
<evidence type="ECO:0000256" key="4">
    <source>
        <dbReference type="ARBA" id="ARBA00023136"/>
    </source>
</evidence>
<feature type="domain" description="UPAR/Ly6" evidence="7">
    <location>
        <begin position="21"/>
        <end position="107"/>
    </location>
</feature>
<protein>
    <submittedName>
        <fullName evidence="9">Lymphocyte antigen 6D</fullName>
    </submittedName>
</protein>
<evidence type="ECO:0000256" key="2">
    <source>
        <dbReference type="ARBA" id="ARBA00022475"/>
    </source>
</evidence>
<dbReference type="InterPro" id="IPR045860">
    <property type="entry name" value="Snake_toxin-like_sf"/>
</dbReference>
<dbReference type="PANTHER" id="PTHR16982">
    <property type="entry name" value="LYMPHOCYTE ANTIGEN 6D"/>
    <property type="match status" value="1"/>
</dbReference>
<dbReference type="Gene3D" id="2.10.60.10">
    <property type="entry name" value="CD59"/>
    <property type="match status" value="1"/>
</dbReference>
<evidence type="ECO:0000313" key="9">
    <source>
        <dbReference type="RefSeq" id="XP_007938715.1"/>
    </source>
</evidence>
<feature type="chain" id="PRO_5034990593" evidence="6">
    <location>
        <begin position="21"/>
        <end position="120"/>
    </location>
</feature>
<dbReference type="RefSeq" id="XP_007938715.1">
    <property type="nucleotide sequence ID" value="XM_007940524.1"/>
</dbReference>
<keyword evidence="4" id="KW-0472">Membrane</keyword>
<dbReference type="GO" id="GO:0005886">
    <property type="term" value="C:plasma membrane"/>
    <property type="evidence" value="ECO:0007669"/>
    <property type="project" value="UniProtKB-SubCell"/>
</dbReference>
<accession>A0A8B6ZSL1</accession>
<evidence type="ECO:0000256" key="1">
    <source>
        <dbReference type="ARBA" id="ARBA00004236"/>
    </source>
</evidence>
<dbReference type="GO" id="GO:0030098">
    <property type="term" value="P:lymphocyte differentiation"/>
    <property type="evidence" value="ECO:0007669"/>
    <property type="project" value="InterPro"/>
</dbReference>
<dbReference type="InterPro" id="IPR018363">
    <property type="entry name" value="CD59_antigen_CS"/>
</dbReference>
<keyword evidence="2" id="KW-1003">Cell membrane</keyword>
<comment type="subcellular location">
    <subcellularLocation>
        <location evidence="1">Cell membrane</location>
    </subcellularLocation>
</comment>
<evidence type="ECO:0000259" key="7">
    <source>
        <dbReference type="SMART" id="SM00134"/>
    </source>
</evidence>
<dbReference type="InterPro" id="IPR042339">
    <property type="entry name" value="Ly6D"/>
</dbReference>
<dbReference type="InterPro" id="IPR035076">
    <property type="entry name" value="Toxin/TOLIP"/>
</dbReference>
<dbReference type="AlphaFoldDB" id="A0A8B6ZSL1"/>
<keyword evidence="8" id="KW-1185">Reference proteome</keyword>
<dbReference type="SMART" id="SM00134">
    <property type="entry name" value="LU"/>
    <property type="match status" value="1"/>
</dbReference>
<dbReference type="InterPro" id="IPR016054">
    <property type="entry name" value="LY6_UPA_recep-like"/>
</dbReference>
<reference evidence="9" key="1">
    <citation type="submission" date="2025-08" db="UniProtKB">
        <authorList>
            <consortium name="RefSeq"/>
        </authorList>
    </citation>
    <scope>IDENTIFICATION</scope>
</reference>
<dbReference type="GO" id="GO:0009986">
    <property type="term" value="C:cell surface"/>
    <property type="evidence" value="ECO:0007669"/>
    <property type="project" value="InterPro"/>
</dbReference>
<dbReference type="CTD" id="8581"/>
<keyword evidence="5" id="KW-0325">Glycoprotein</keyword>
<evidence type="ECO:0000256" key="3">
    <source>
        <dbReference type="ARBA" id="ARBA00022729"/>
    </source>
</evidence>
<gene>
    <name evidence="9" type="primary">LY6D</name>
</gene>
<dbReference type="PROSITE" id="PS00983">
    <property type="entry name" value="LY6_UPAR"/>
    <property type="match status" value="1"/>
</dbReference>
<organism evidence="8 9">
    <name type="scientific">Orycteropus afer afer</name>
    <dbReference type="NCBI Taxonomy" id="1230840"/>
    <lineage>
        <taxon>Eukaryota</taxon>
        <taxon>Metazoa</taxon>
        <taxon>Chordata</taxon>
        <taxon>Craniata</taxon>
        <taxon>Vertebrata</taxon>
        <taxon>Euteleostomi</taxon>
        <taxon>Mammalia</taxon>
        <taxon>Eutheria</taxon>
        <taxon>Afrotheria</taxon>
        <taxon>Tubulidentata</taxon>
        <taxon>Orycteropodidae</taxon>
        <taxon>Orycteropus</taxon>
    </lineage>
</organism>
<dbReference type="PANTHER" id="PTHR16982:SF2">
    <property type="entry name" value="LYMPHOCYTE ANTIGEN 6D"/>
    <property type="match status" value="1"/>
</dbReference>
<dbReference type="FunFam" id="2.10.60.10:FF:000003">
    <property type="entry name" value="lymphocyte antigen 6E isoform X1"/>
    <property type="match status" value="1"/>
</dbReference>
<dbReference type="Proteomes" id="UP000694850">
    <property type="component" value="Unplaced"/>
</dbReference>
<proteinExistence type="predicted"/>
<keyword evidence="3 6" id="KW-0732">Signal</keyword>